<keyword evidence="4" id="KW-1185">Reference proteome</keyword>
<comment type="similarity">
    <text evidence="1">Belongs to the MIT1/WOR1 family.</text>
</comment>
<feature type="region of interest" description="Disordered" evidence="2">
    <location>
        <begin position="103"/>
        <end position="123"/>
    </location>
</feature>
<dbReference type="InParanoid" id="A0A3N4KDB1"/>
<gene>
    <name evidence="3" type="ORF">P167DRAFT_495699</name>
</gene>
<evidence type="ECO:0000313" key="4">
    <source>
        <dbReference type="Proteomes" id="UP000277580"/>
    </source>
</evidence>
<dbReference type="AlphaFoldDB" id="A0A3N4KDB1"/>
<dbReference type="GO" id="GO:0003677">
    <property type="term" value="F:DNA binding"/>
    <property type="evidence" value="ECO:0007669"/>
    <property type="project" value="TreeGrafter"/>
</dbReference>
<dbReference type="Proteomes" id="UP000277580">
    <property type="component" value="Unassembled WGS sequence"/>
</dbReference>
<accession>A0A3N4KDB1</accession>
<dbReference type="PANTHER" id="PTHR28027:SF2">
    <property type="entry name" value="TRANSCRIPTIONAL REGULATOR MIT1"/>
    <property type="match status" value="1"/>
</dbReference>
<reference evidence="3 4" key="1">
    <citation type="journal article" date="2018" name="Nat. Ecol. Evol.">
        <title>Pezizomycetes genomes reveal the molecular basis of ectomycorrhizal truffle lifestyle.</title>
        <authorList>
            <person name="Murat C."/>
            <person name="Payen T."/>
            <person name="Noel B."/>
            <person name="Kuo A."/>
            <person name="Morin E."/>
            <person name="Chen J."/>
            <person name="Kohler A."/>
            <person name="Krizsan K."/>
            <person name="Balestrini R."/>
            <person name="Da Silva C."/>
            <person name="Montanini B."/>
            <person name="Hainaut M."/>
            <person name="Levati E."/>
            <person name="Barry K.W."/>
            <person name="Belfiori B."/>
            <person name="Cichocki N."/>
            <person name="Clum A."/>
            <person name="Dockter R.B."/>
            <person name="Fauchery L."/>
            <person name="Guy J."/>
            <person name="Iotti M."/>
            <person name="Le Tacon F."/>
            <person name="Lindquist E.A."/>
            <person name="Lipzen A."/>
            <person name="Malagnac F."/>
            <person name="Mello A."/>
            <person name="Molinier V."/>
            <person name="Miyauchi S."/>
            <person name="Poulain J."/>
            <person name="Riccioni C."/>
            <person name="Rubini A."/>
            <person name="Sitrit Y."/>
            <person name="Splivallo R."/>
            <person name="Traeger S."/>
            <person name="Wang M."/>
            <person name="Zifcakova L."/>
            <person name="Wipf D."/>
            <person name="Zambonelli A."/>
            <person name="Paolocci F."/>
            <person name="Nowrousian M."/>
            <person name="Ottonello S."/>
            <person name="Baldrian P."/>
            <person name="Spatafora J.W."/>
            <person name="Henrissat B."/>
            <person name="Nagy L.G."/>
            <person name="Aury J.M."/>
            <person name="Wincker P."/>
            <person name="Grigoriev I.V."/>
            <person name="Bonfante P."/>
            <person name="Martin F.M."/>
        </authorList>
    </citation>
    <scope>NUCLEOTIDE SEQUENCE [LARGE SCALE GENOMIC DNA]</scope>
    <source>
        <strain evidence="3 4">CCBAS932</strain>
    </source>
</reference>
<name>A0A3N4KDB1_9PEZI</name>
<organism evidence="3 4">
    <name type="scientific">Morchella conica CCBAS932</name>
    <dbReference type="NCBI Taxonomy" id="1392247"/>
    <lineage>
        <taxon>Eukaryota</taxon>
        <taxon>Fungi</taxon>
        <taxon>Dikarya</taxon>
        <taxon>Ascomycota</taxon>
        <taxon>Pezizomycotina</taxon>
        <taxon>Pezizomycetes</taxon>
        <taxon>Pezizales</taxon>
        <taxon>Morchellaceae</taxon>
        <taxon>Morchella</taxon>
    </lineage>
</organism>
<dbReference type="OrthoDB" id="5319641at2759"/>
<protein>
    <recommendedName>
        <fullName evidence="5">Camp independent regulatory protein</fullName>
    </recommendedName>
</protein>
<evidence type="ECO:0000256" key="1">
    <source>
        <dbReference type="ARBA" id="ARBA00008359"/>
    </source>
</evidence>
<dbReference type="InterPro" id="IPR018608">
    <property type="entry name" value="Gti1/Pac2"/>
</dbReference>
<evidence type="ECO:0000313" key="3">
    <source>
        <dbReference type="EMBL" id="RPB07468.1"/>
    </source>
</evidence>
<dbReference type="EMBL" id="ML119182">
    <property type="protein sequence ID" value="RPB07468.1"/>
    <property type="molecule type" value="Genomic_DNA"/>
</dbReference>
<proteinExistence type="inferred from homology"/>
<feature type="non-terminal residue" evidence="3">
    <location>
        <position position="220"/>
    </location>
</feature>
<sequence>MSSHANQPVCPTVTGVTIESTADALKIVKACQKQYFHCVPRRPLDNERSELIKSGHVFVYEENESRIKRWTDSIRWSPSRAMTNLLVYREVFDKFKPGGRRVIRPNARNPRMQPYSSSGRPSSLLDPLLQALRPEERKAVVGSLHDSYLFKEDGLCKKTLAVTIDQYKYHIVAYFKISDVLNKILRRPEEIYPFLREIDVRGVAEMNPRYKHHIDVSGRY</sequence>
<evidence type="ECO:0008006" key="5">
    <source>
        <dbReference type="Google" id="ProtNLM"/>
    </source>
</evidence>
<dbReference type="Pfam" id="PF09729">
    <property type="entry name" value="Gti1_Pac2"/>
    <property type="match status" value="1"/>
</dbReference>
<evidence type="ECO:0000256" key="2">
    <source>
        <dbReference type="SAM" id="MobiDB-lite"/>
    </source>
</evidence>
<dbReference type="PANTHER" id="PTHR28027">
    <property type="entry name" value="TRANSCRIPTIONAL REGULATOR MIT1"/>
    <property type="match status" value="1"/>
</dbReference>